<dbReference type="GO" id="GO:0005737">
    <property type="term" value="C:cytoplasm"/>
    <property type="evidence" value="ECO:0007669"/>
    <property type="project" value="UniProtKB-SubCell"/>
</dbReference>
<dbReference type="InterPro" id="IPR036291">
    <property type="entry name" value="NAD(P)-bd_dom_sf"/>
</dbReference>
<gene>
    <name evidence="7" type="primary">argC</name>
    <name evidence="10" type="ORF">IAD03_05010</name>
</gene>
<feature type="domain" description="Semialdehyde dehydrogenase NAD-binding" evidence="9">
    <location>
        <begin position="7"/>
        <end position="144"/>
    </location>
</feature>
<accession>A0A9D1K2B9</accession>
<dbReference type="CDD" id="cd17895">
    <property type="entry name" value="AGPR_1_N"/>
    <property type="match status" value="1"/>
</dbReference>
<dbReference type="SUPFAM" id="SSF51735">
    <property type="entry name" value="NAD(P)-binding Rossmann-fold domains"/>
    <property type="match status" value="1"/>
</dbReference>
<dbReference type="SUPFAM" id="SSF55347">
    <property type="entry name" value="Glyceraldehyde-3-phosphate dehydrogenase-like, C-terminal domain"/>
    <property type="match status" value="1"/>
</dbReference>
<dbReference type="CDD" id="cd23934">
    <property type="entry name" value="AGPR_1_C"/>
    <property type="match status" value="1"/>
</dbReference>
<dbReference type="Gene3D" id="3.40.50.720">
    <property type="entry name" value="NAD(P)-binding Rossmann-like Domain"/>
    <property type="match status" value="1"/>
</dbReference>
<dbReference type="InterPro" id="IPR000534">
    <property type="entry name" value="Semialdehyde_DH_NAD-bd"/>
</dbReference>
<dbReference type="Gene3D" id="3.30.360.10">
    <property type="entry name" value="Dihydrodipicolinate Reductase, domain 2"/>
    <property type="match status" value="1"/>
</dbReference>
<reference evidence="10" key="1">
    <citation type="submission" date="2020-10" db="EMBL/GenBank/DDBJ databases">
        <authorList>
            <person name="Gilroy R."/>
        </authorList>
    </citation>
    <scope>NUCLEOTIDE SEQUENCE</scope>
    <source>
        <strain evidence="10">6086</strain>
    </source>
</reference>
<reference evidence="10" key="2">
    <citation type="journal article" date="2021" name="PeerJ">
        <title>Extensive microbial diversity within the chicken gut microbiome revealed by metagenomics and culture.</title>
        <authorList>
            <person name="Gilroy R."/>
            <person name="Ravi A."/>
            <person name="Getino M."/>
            <person name="Pursley I."/>
            <person name="Horton D.L."/>
            <person name="Alikhan N.F."/>
            <person name="Baker D."/>
            <person name="Gharbi K."/>
            <person name="Hall N."/>
            <person name="Watson M."/>
            <person name="Adriaenssens E.M."/>
            <person name="Foster-Nyarko E."/>
            <person name="Jarju S."/>
            <person name="Secka A."/>
            <person name="Antonio M."/>
            <person name="Oren A."/>
            <person name="Chaudhuri R.R."/>
            <person name="La Ragione R."/>
            <person name="Hildebrand F."/>
            <person name="Pallen M.J."/>
        </authorList>
    </citation>
    <scope>NUCLEOTIDE SEQUENCE</scope>
    <source>
        <strain evidence="10">6086</strain>
    </source>
</reference>
<dbReference type="InterPro" id="IPR050085">
    <property type="entry name" value="AGPR"/>
</dbReference>
<dbReference type="GO" id="GO:0051287">
    <property type="term" value="F:NAD binding"/>
    <property type="evidence" value="ECO:0007669"/>
    <property type="project" value="InterPro"/>
</dbReference>
<evidence type="ECO:0000256" key="2">
    <source>
        <dbReference type="ARBA" id="ARBA00022571"/>
    </source>
</evidence>
<keyword evidence="2 7" id="KW-0055">Arginine biosynthesis</keyword>
<evidence type="ECO:0000313" key="10">
    <source>
        <dbReference type="EMBL" id="HIS78712.1"/>
    </source>
</evidence>
<dbReference type="EMBL" id="DVJM01000100">
    <property type="protein sequence ID" value="HIS78712.1"/>
    <property type="molecule type" value="Genomic_DNA"/>
</dbReference>
<proteinExistence type="inferred from homology"/>
<organism evidence="10 11">
    <name type="scientific">Candidatus Caccousia stercoris</name>
    <dbReference type="NCBI Taxonomy" id="2840723"/>
    <lineage>
        <taxon>Bacteria</taxon>
        <taxon>Bacillati</taxon>
        <taxon>Bacillota</taxon>
        <taxon>Clostridia</taxon>
        <taxon>Eubacteriales</taxon>
        <taxon>Oscillospiraceae</taxon>
        <taxon>Oscillospiraceae incertae sedis</taxon>
        <taxon>Candidatus Caccousia</taxon>
    </lineage>
</organism>
<comment type="function">
    <text evidence="7">Catalyzes the NADPH-dependent reduction of N-acetyl-5-glutamyl phosphate to yield N-acetyl-L-glutamate 5-semialdehyde.</text>
</comment>
<dbReference type="FunFam" id="3.30.360.10:FF:000014">
    <property type="entry name" value="N-acetyl-gamma-glutamyl-phosphate reductase"/>
    <property type="match status" value="1"/>
</dbReference>
<keyword evidence="7" id="KW-0963">Cytoplasm</keyword>
<dbReference type="HAMAP" id="MF_00150">
    <property type="entry name" value="ArgC_type1"/>
    <property type="match status" value="1"/>
</dbReference>
<keyword evidence="3 7" id="KW-0028">Amino-acid biosynthesis</keyword>
<dbReference type="GO" id="GO:0006526">
    <property type="term" value="P:L-arginine biosynthetic process"/>
    <property type="evidence" value="ECO:0007669"/>
    <property type="project" value="UniProtKB-UniRule"/>
</dbReference>
<evidence type="ECO:0000256" key="8">
    <source>
        <dbReference type="PROSITE-ProRule" id="PRU10010"/>
    </source>
</evidence>
<dbReference type="InterPro" id="IPR023013">
    <property type="entry name" value="AGPR_AS"/>
</dbReference>
<protein>
    <recommendedName>
        <fullName evidence="7">N-acetyl-gamma-glutamyl-phosphate reductase</fullName>
        <shortName evidence="7">AGPR</shortName>
        <ecNumber evidence="7">1.2.1.38</ecNumber>
    </recommendedName>
    <alternativeName>
        <fullName evidence="7">N-acetyl-glutamate semialdehyde dehydrogenase</fullName>
        <shortName evidence="7">NAGSA dehydrogenase</shortName>
    </alternativeName>
</protein>
<dbReference type="GO" id="GO:0003942">
    <property type="term" value="F:N-acetyl-gamma-glutamyl-phosphate reductase activity"/>
    <property type="evidence" value="ECO:0007669"/>
    <property type="project" value="UniProtKB-UniRule"/>
</dbReference>
<feature type="active site" evidence="7 8">
    <location>
        <position position="152"/>
    </location>
</feature>
<dbReference type="PANTHER" id="PTHR32338">
    <property type="entry name" value="N-ACETYL-GAMMA-GLUTAMYL-PHOSPHATE REDUCTASE, CHLOROPLASTIC-RELATED-RELATED"/>
    <property type="match status" value="1"/>
</dbReference>
<evidence type="ECO:0000256" key="3">
    <source>
        <dbReference type="ARBA" id="ARBA00022605"/>
    </source>
</evidence>
<dbReference type="InterPro" id="IPR000706">
    <property type="entry name" value="AGPR_type-1"/>
</dbReference>
<dbReference type="Proteomes" id="UP000824141">
    <property type="component" value="Unassembled WGS sequence"/>
</dbReference>
<dbReference type="InterPro" id="IPR058924">
    <property type="entry name" value="AGPR_dimerisation_dom"/>
</dbReference>
<comment type="caution">
    <text evidence="10">The sequence shown here is derived from an EMBL/GenBank/DDBJ whole genome shotgun (WGS) entry which is preliminary data.</text>
</comment>
<sequence>MSEKKIKAGVVGATGYAGAELCRILTGHPEAELAAVSSVSFEGKKLSDIYPSYYQVCEPVCGKQEEVVEQCDVIFAALPHGLSQELAAECDAKGKTFIDLGADFRLESEAEYQEWYGNSFLDPALHEKAVYGLPELFREQIRGKKLIANPGCYTTAVPLALYPALEAGLIEKDGIVADCKSGVTGAGRKMTQNTHYPELNEAFTAYKVAAHRHTPEMEQTLSKAAGAPVKLTFVPHLLPVNRGILATCYARLKPGVTMESLSRVYHERYDKEYFIRLLPEDRVADIKNVWYSNFCDISLHLDSRTGTLVAISVIDNMVKGAAGQAVQNMNLAFGLDETAGLRLFPPAF</sequence>
<evidence type="ECO:0000313" key="11">
    <source>
        <dbReference type="Proteomes" id="UP000824141"/>
    </source>
</evidence>
<name>A0A9D1K2B9_9FIRM</name>
<evidence type="ECO:0000259" key="9">
    <source>
        <dbReference type="SMART" id="SM00859"/>
    </source>
</evidence>
<comment type="similarity">
    <text evidence="7">Belongs to the NAGSA dehydrogenase family. Type 1 subfamily.</text>
</comment>
<keyword evidence="4 7" id="KW-0521">NADP</keyword>
<dbReference type="NCBIfam" id="TIGR01850">
    <property type="entry name" value="argC"/>
    <property type="match status" value="1"/>
</dbReference>
<dbReference type="EC" id="1.2.1.38" evidence="7"/>
<dbReference type="PROSITE" id="PS01224">
    <property type="entry name" value="ARGC"/>
    <property type="match status" value="1"/>
</dbReference>
<dbReference type="Pfam" id="PF22698">
    <property type="entry name" value="Semialdhyde_dhC_1"/>
    <property type="match status" value="1"/>
</dbReference>
<evidence type="ECO:0000256" key="7">
    <source>
        <dbReference type="HAMAP-Rule" id="MF_00150"/>
    </source>
</evidence>
<dbReference type="PANTHER" id="PTHR32338:SF10">
    <property type="entry name" value="N-ACETYL-GAMMA-GLUTAMYL-PHOSPHATE REDUCTASE, CHLOROPLASTIC-RELATED"/>
    <property type="match status" value="1"/>
</dbReference>
<comment type="pathway">
    <text evidence="1 7">Amino-acid biosynthesis; L-arginine biosynthesis; N(2)-acetyl-L-ornithine from L-glutamate: step 3/4.</text>
</comment>
<dbReference type="Pfam" id="PF01118">
    <property type="entry name" value="Semialdhyde_dh"/>
    <property type="match status" value="1"/>
</dbReference>
<dbReference type="SMART" id="SM00859">
    <property type="entry name" value="Semialdhyde_dh"/>
    <property type="match status" value="1"/>
</dbReference>
<evidence type="ECO:0000256" key="4">
    <source>
        <dbReference type="ARBA" id="ARBA00022857"/>
    </source>
</evidence>
<dbReference type="AlphaFoldDB" id="A0A9D1K2B9"/>
<evidence type="ECO:0000256" key="1">
    <source>
        <dbReference type="ARBA" id="ARBA00004862"/>
    </source>
</evidence>
<comment type="subcellular location">
    <subcellularLocation>
        <location evidence="7">Cytoplasm</location>
    </subcellularLocation>
</comment>
<evidence type="ECO:0000256" key="5">
    <source>
        <dbReference type="ARBA" id="ARBA00023002"/>
    </source>
</evidence>
<comment type="catalytic activity">
    <reaction evidence="6 7">
        <text>N-acetyl-L-glutamate 5-semialdehyde + phosphate + NADP(+) = N-acetyl-L-glutamyl 5-phosphate + NADPH + H(+)</text>
        <dbReference type="Rhea" id="RHEA:21588"/>
        <dbReference type="ChEBI" id="CHEBI:15378"/>
        <dbReference type="ChEBI" id="CHEBI:29123"/>
        <dbReference type="ChEBI" id="CHEBI:43474"/>
        <dbReference type="ChEBI" id="CHEBI:57783"/>
        <dbReference type="ChEBI" id="CHEBI:57936"/>
        <dbReference type="ChEBI" id="CHEBI:58349"/>
        <dbReference type="EC" id="1.2.1.38"/>
    </reaction>
</comment>
<evidence type="ECO:0000256" key="6">
    <source>
        <dbReference type="ARBA" id="ARBA00050557"/>
    </source>
</evidence>
<dbReference type="GO" id="GO:0070401">
    <property type="term" value="F:NADP+ binding"/>
    <property type="evidence" value="ECO:0007669"/>
    <property type="project" value="InterPro"/>
</dbReference>
<keyword evidence="5 7" id="KW-0560">Oxidoreductase</keyword>